<reference evidence="3 5" key="1">
    <citation type="submission" date="2017-11" db="EMBL/GenBank/DDBJ databases">
        <title>De novo assembly and phasing of dikaryotic genomes from two isolates of Puccinia coronata f. sp. avenae, the causal agent of oat crown rust.</title>
        <authorList>
            <person name="Miller M.E."/>
            <person name="Zhang Y."/>
            <person name="Omidvar V."/>
            <person name="Sperschneider J."/>
            <person name="Schwessinger B."/>
            <person name="Raley C."/>
            <person name="Palmer J.M."/>
            <person name="Garnica D."/>
            <person name="Upadhyaya N."/>
            <person name="Rathjen J."/>
            <person name="Taylor J.M."/>
            <person name="Park R.F."/>
            <person name="Dodds P.N."/>
            <person name="Hirsch C.D."/>
            <person name="Kianian S.F."/>
            <person name="Figueroa M."/>
        </authorList>
    </citation>
    <scope>NUCLEOTIDE SEQUENCE [LARGE SCALE GENOMIC DNA]</scope>
    <source>
        <strain evidence="3">12SD80</strain>
    </source>
</reference>
<feature type="region of interest" description="Disordered" evidence="2">
    <location>
        <begin position="287"/>
        <end position="308"/>
    </location>
</feature>
<evidence type="ECO:0000313" key="4">
    <source>
        <dbReference type="EMBL" id="PLW47345.1"/>
    </source>
</evidence>
<evidence type="ECO:0000313" key="5">
    <source>
        <dbReference type="Proteomes" id="UP000235392"/>
    </source>
</evidence>
<name>A0A2N5T4Y2_9BASI</name>
<organism evidence="3 5">
    <name type="scientific">Puccinia coronata f. sp. avenae</name>
    <dbReference type="NCBI Taxonomy" id="200324"/>
    <lineage>
        <taxon>Eukaryota</taxon>
        <taxon>Fungi</taxon>
        <taxon>Dikarya</taxon>
        <taxon>Basidiomycota</taxon>
        <taxon>Pucciniomycotina</taxon>
        <taxon>Pucciniomycetes</taxon>
        <taxon>Pucciniales</taxon>
        <taxon>Pucciniaceae</taxon>
        <taxon>Puccinia</taxon>
    </lineage>
</organism>
<feature type="region of interest" description="Disordered" evidence="2">
    <location>
        <begin position="364"/>
        <end position="412"/>
    </location>
</feature>
<evidence type="ECO:0000313" key="3">
    <source>
        <dbReference type="EMBL" id="PLW20559.1"/>
    </source>
</evidence>
<accession>A0A2N5T4Y2</accession>
<feature type="region of interest" description="Disordered" evidence="2">
    <location>
        <begin position="426"/>
        <end position="473"/>
    </location>
</feature>
<sequence>MANDAVNQLQSQLNNLQTVMRQQNDMIGNLQAAARAQALANSNTHHQNSNPLANEVMKQFVESTVKFYKDVNPQNPKLAFNGSNYTKWENAINRMLQHAFVRDRSFLNDKQDNFHLLDLLQNKAVAILMRSTLDEALLLIVESDEITSSKDLFELLQSKCKRSGRRHKIILTEKILKFATEKSPASEAWLACFCAIMSDVERAKITVNELGGLILQSLAKSPPGTDSKNFEYSISQPLDDMAMIPTFGQVTTVIQSALSKVTKGLILSPGTIPSDIEMSVNAIQSGQQSQRYEPPHKPQIPNAHPQTNGKFSVKKAAYFRGKGHTGSLNERYRYNCRYCGEVDHWYSDCDAYWEDVRFGRVDAPPPNHAEKGSRFVPPSRNAQHKPTATGSQPAPQSNGRIRKIDVPDASDGTVLLNSGSTIKSIHPRAGKSLAKQRAPRGSAATLQAGSPPRGSALAWFEGRGSYGTASKPS</sequence>
<proteinExistence type="predicted"/>
<dbReference type="EMBL" id="PGCI01000032">
    <property type="protein sequence ID" value="PLW47345.1"/>
    <property type="molecule type" value="Genomic_DNA"/>
</dbReference>
<protein>
    <submittedName>
        <fullName evidence="3">Uncharacterized protein</fullName>
    </submittedName>
</protein>
<comment type="caution">
    <text evidence="3">The sequence shown here is derived from an EMBL/GenBank/DDBJ whole genome shotgun (WGS) entry which is preliminary data.</text>
</comment>
<feature type="compositionally biased region" description="Polar residues" evidence="2">
    <location>
        <begin position="380"/>
        <end position="399"/>
    </location>
</feature>
<evidence type="ECO:0000256" key="1">
    <source>
        <dbReference type="SAM" id="Coils"/>
    </source>
</evidence>
<dbReference type="Proteomes" id="UP000235392">
    <property type="component" value="Unassembled WGS sequence"/>
</dbReference>
<dbReference type="EMBL" id="PGCI01000696">
    <property type="protein sequence ID" value="PLW20559.1"/>
    <property type="molecule type" value="Genomic_DNA"/>
</dbReference>
<evidence type="ECO:0000256" key="2">
    <source>
        <dbReference type="SAM" id="MobiDB-lite"/>
    </source>
</evidence>
<feature type="coiled-coil region" evidence="1">
    <location>
        <begin position="6"/>
        <end position="33"/>
    </location>
</feature>
<gene>
    <name evidence="4" type="ORF">PCASD_02622</name>
    <name evidence="3" type="ORF">PCASD_16932</name>
</gene>
<keyword evidence="1" id="KW-0175">Coiled coil</keyword>
<dbReference type="AlphaFoldDB" id="A0A2N5T4Y2"/>